<evidence type="ECO:0000256" key="2">
    <source>
        <dbReference type="SAM" id="Phobius"/>
    </source>
</evidence>
<feature type="transmembrane region" description="Helical" evidence="2">
    <location>
        <begin position="21"/>
        <end position="39"/>
    </location>
</feature>
<feature type="compositionally biased region" description="Low complexity" evidence="1">
    <location>
        <begin position="86"/>
        <end position="98"/>
    </location>
</feature>
<sequence length="266" mass="30047">MNDNEAAWWSATRAKGQKRYVISRSVLFCGVAMVLVAVMDFLGWQQQPSDWIWYLIGFLVGGYLFSVWTWKGSEQQYRAWQTSRLPTPTSAPTKPAASVRQPTTQSGSPATIPPSVTDLLQTPSEAHVAALLDDDDAIFLVDWREEDDVIIEYCESILRTGSLSAAIIDVDADPGFELYIEYSGKRSKVPLVVGHEDRHITLYSLNQALAPDYEIRVCVDSQGSDTLAFLPLRSAHWSTLEQTYGRLVDKHFRKITQQPNLFTDRW</sequence>
<name>A0A5K7XGM4_9BACT</name>
<reference evidence="4" key="1">
    <citation type="submission" date="2019-10" db="EMBL/GenBank/DDBJ databases">
        <title>Lacipirellula parvula gen. nov., sp. nov., representing a lineage of planctomycetes widespread in freshwater anoxic habitats, and description of the family Lacipirellulaceae.</title>
        <authorList>
            <person name="Dedysh S.N."/>
            <person name="Kulichevskaya I.S."/>
            <person name="Beletsky A.V."/>
            <person name="Rakitin A.L."/>
            <person name="Mardanov A.V."/>
            <person name="Ivanova A.A."/>
            <person name="Saltykova V.X."/>
            <person name="Rijpstra W.I.C."/>
            <person name="Sinninghe Damste J.S."/>
            <person name="Ravin N.V."/>
        </authorList>
    </citation>
    <scope>NUCLEOTIDE SEQUENCE [LARGE SCALE GENOMIC DNA]</scope>
    <source>
        <strain evidence="4">PX69</strain>
    </source>
</reference>
<keyword evidence="2" id="KW-0472">Membrane</keyword>
<proteinExistence type="predicted"/>
<evidence type="ECO:0000256" key="1">
    <source>
        <dbReference type="SAM" id="MobiDB-lite"/>
    </source>
</evidence>
<dbReference type="AlphaFoldDB" id="A0A5K7XGM4"/>
<accession>A0A5K7XGM4</accession>
<keyword evidence="4" id="KW-1185">Reference proteome</keyword>
<feature type="region of interest" description="Disordered" evidence="1">
    <location>
        <begin position="81"/>
        <end position="114"/>
    </location>
</feature>
<keyword evidence="2" id="KW-1133">Transmembrane helix</keyword>
<evidence type="ECO:0000313" key="3">
    <source>
        <dbReference type="EMBL" id="BBO34071.1"/>
    </source>
</evidence>
<keyword evidence="2" id="KW-0812">Transmembrane</keyword>
<feature type="transmembrane region" description="Helical" evidence="2">
    <location>
        <begin position="51"/>
        <end position="70"/>
    </location>
</feature>
<dbReference type="KEGG" id="lpav:PLANPX_3683"/>
<protein>
    <submittedName>
        <fullName evidence="3">Uncharacterized protein</fullName>
    </submittedName>
</protein>
<organism evidence="3 4">
    <name type="scientific">Lacipirellula parvula</name>
    <dbReference type="NCBI Taxonomy" id="2650471"/>
    <lineage>
        <taxon>Bacteria</taxon>
        <taxon>Pseudomonadati</taxon>
        <taxon>Planctomycetota</taxon>
        <taxon>Planctomycetia</taxon>
        <taxon>Pirellulales</taxon>
        <taxon>Lacipirellulaceae</taxon>
        <taxon>Lacipirellula</taxon>
    </lineage>
</organism>
<gene>
    <name evidence="3" type="ORF">PLANPX_3683</name>
</gene>
<dbReference type="EMBL" id="AP021861">
    <property type="protein sequence ID" value="BBO34071.1"/>
    <property type="molecule type" value="Genomic_DNA"/>
</dbReference>
<dbReference type="RefSeq" id="WP_152099715.1">
    <property type="nucleotide sequence ID" value="NZ_AP021861.1"/>
</dbReference>
<feature type="compositionally biased region" description="Polar residues" evidence="1">
    <location>
        <begin position="100"/>
        <end position="109"/>
    </location>
</feature>
<evidence type="ECO:0000313" key="4">
    <source>
        <dbReference type="Proteomes" id="UP000326837"/>
    </source>
</evidence>
<dbReference type="Proteomes" id="UP000326837">
    <property type="component" value="Chromosome"/>
</dbReference>